<feature type="compositionally biased region" description="Basic residues" evidence="1">
    <location>
        <begin position="1"/>
        <end position="17"/>
    </location>
</feature>
<accession>A0ABP4ZI42</accession>
<dbReference type="EMBL" id="BAAANL010000002">
    <property type="protein sequence ID" value="GAA1858110.1"/>
    <property type="molecule type" value="Genomic_DNA"/>
</dbReference>
<feature type="compositionally biased region" description="Low complexity" evidence="1">
    <location>
        <begin position="24"/>
        <end position="40"/>
    </location>
</feature>
<dbReference type="PANTHER" id="PTHR41913">
    <property type="entry name" value="DUF1684 DOMAIN-CONTAINING PROTEIN"/>
    <property type="match status" value="1"/>
</dbReference>
<dbReference type="Proteomes" id="UP001501094">
    <property type="component" value="Unassembled WGS sequence"/>
</dbReference>
<evidence type="ECO:0000313" key="2">
    <source>
        <dbReference type="EMBL" id="GAA1858110.1"/>
    </source>
</evidence>
<dbReference type="InterPro" id="IPR012467">
    <property type="entry name" value="DUF1684"/>
</dbReference>
<reference evidence="3" key="1">
    <citation type="journal article" date="2019" name="Int. J. Syst. Evol. Microbiol.">
        <title>The Global Catalogue of Microorganisms (GCM) 10K type strain sequencing project: providing services to taxonomists for standard genome sequencing and annotation.</title>
        <authorList>
            <consortium name="The Broad Institute Genomics Platform"/>
            <consortium name="The Broad Institute Genome Sequencing Center for Infectious Disease"/>
            <person name="Wu L."/>
            <person name="Ma J."/>
        </authorList>
    </citation>
    <scope>NUCLEOTIDE SEQUENCE [LARGE SCALE GENOMIC DNA]</scope>
    <source>
        <strain evidence="3">JCM 14326</strain>
    </source>
</reference>
<dbReference type="Pfam" id="PF07920">
    <property type="entry name" value="DUF1684"/>
    <property type="match status" value="1"/>
</dbReference>
<dbReference type="PANTHER" id="PTHR41913:SF1">
    <property type="entry name" value="DUF1684 DOMAIN-CONTAINING PROTEIN"/>
    <property type="match status" value="1"/>
</dbReference>
<sequence>MSRRRRTCRHHRFRRNPMTHTTDRPAPAAPAAPASRAAHDPAAAHAAWHAARTADLRSPQGWLTLSSLHWPGSAPARLPGLPGQWWVDGGALRTWPHAAADDAAPGAFTGADVVDGRAAVQVAEGGSTILGTFLPAGRPDDDDHRVAVEVALRTGRYAIRTRDPRAPGLAGFEGVPLHPYDPAWVLDTPVIWYGEPEPVVVGAAQPRLVHHLEAVGEVEVVVAGRATRLTLTGTYAAPVLLFGDEGADHAPWRGLWPVVSGVVPGTSGVVRLDLNRTVNLPYAFTDFGTCPAPPAGNHLPYEVAAGEKAPRKVLR</sequence>
<name>A0ABP4ZI42_9MICO</name>
<organism evidence="2 3">
    <name type="scientific">Myceligenerans crystallogenes</name>
    <dbReference type="NCBI Taxonomy" id="316335"/>
    <lineage>
        <taxon>Bacteria</taxon>
        <taxon>Bacillati</taxon>
        <taxon>Actinomycetota</taxon>
        <taxon>Actinomycetes</taxon>
        <taxon>Micrococcales</taxon>
        <taxon>Promicromonosporaceae</taxon>
        <taxon>Myceligenerans</taxon>
    </lineage>
</organism>
<feature type="region of interest" description="Disordered" evidence="1">
    <location>
        <begin position="1"/>
        <end position="40"/>
    </location>
</feature>
<evidence type="ECO:0000256" key="1">
    <source>
        <dbReference type="SAM" id="MobiDB-lite"/>
    </source>
</evidence>
<gene>
    <name evidence="2" type="ORF">GCM10009751_14470</name>
</gene>
<proteinExistence type="predicted"/>
<keyword evidence="3" id="KW-1185">Reference proteome</keyword>
<protein>
    <submittedName>
        <fullName evidence="2">DUF1684 domain-containing protein</fullName>
    </submittedName>
</protein>
<comment type="caution">
    <text evidence="2">The sequence shown here is derived from an EMBL/GenBank/DDBJ whole genome shotgun (WGS) entry which is preliminary data.</text>
</comment>
<evidence type="ECO:0000313" key="3">
    <source>
        <dbReference type="Proteomes" id="UP001501094"/>
    </source>
</evidence>